<evidence type="ECO:0000259" key="2">
    <source>
        <dbReference type="Pfam" id="PF08588"/>
    </source>
</evidence>
<reference evidence="3 4" key="1">
    <citation type="journal article" date="2008" name="Nature">
        <title>The Phaeodactylum genome reveals the evolutionary history of diatom genomes.</title>
        <authorList>
            <person name="Bowler C."/>
            <person name="Allen A.E."/>
            <person name="Badger J.H."/>
            <person name="Grimwood J."/>
            <person name="Jabbari K."/>
            <person name="Kuo A."/>
            <person name="Maheswari U."/>
            <person name="Martens C."/>
            <person name="Maumus F."/>
            <person name="Otillar R.P."/>
            <person name="Rayko E."/>
            <person name="Salamov A."/>
            <person name="Vandepoele K."/>
            <person name="Beszteri B."/>
            <person name="Gruber A."/>
            <person name="Heijde M."/>
            <person name="Katinka M."/>
            <person name="Mock T."/>
            <person name="Valentin K."/>
            <person name="Verret F."/>
            <person name="Berges J.A."/>
            <person name="Brownlee C."/>
            <person name="Cadoret J.P."/>
            <person name="Chiovitti A."/>
            <person name="Choi C.J."/>
            <person name="Coesel S."/>
            <person name="De Martino A."/>
            <person name="Detter J.C."/>
            <person name="Durkin C."/>
            <person name="Falciatore A."/>
            <person name="Fournet J."/>
            <person name="Haruta M."/>
            <person name="Huysman M.J."/>
            <person name="Jenkins B.D."/>
            <person name="Jiroutova K."/>
            <person name="Jorgensen R.E."/>
            <person name="Joubert Y."/>
            <person name="Kaplan A."/>
            <person name="Kroger N."/>
            <person name="Kroth P.G."/>
            <person name="La Roche J."/>
            <person name="Lindquist E."/>
            <person name="Lommer M."/>
            <person name="Martin-Jezequel V."/>
            <person name="Lopez P.J."/>
            <person name="Lucas S."/>
            <person name="Mangogna M."/>
            <person name="McGinnis K."/>
            <person name="Medlin L.K."/>
            <person name="Montsant A."/>
            <person name="Oudot-Le Secq M.P."/>
            <person name="Napoli C."/>
            <person name="Obornik M."/>
            <person name="Parker M.S."/>
            <person name="Petit J.L."/>
            <person name="Porcel B.M."/>
            <person name="Poulsen N."/>
            <person name="Robison M."/>
            <person name="Rychlewski L."/>
            <person name="Rynearson T.A."/>
            <person name="Schmutz J."/>
            <person name="Shapiro H."/>
            <person name="Siaut M."/>
            <person name="Stanley M."/>
            <person name="Sussman M.R."/>
            <person name="Taylor A.R."/>
            <person name="Vardi A."/>
            <person name="von Dassow P."/>
            <person name="Vyverman W."/>
            <person name="Willis A."/>
            <person name="Wyrwicz L.S."/>
            <person name="Rokhsar D.S."/>
            <person name="Weissenbach J."/>
            <person name="Armbrust E.V."/>
            <person name="Green B.R."/>
            <person name="Van de Peer Y."/>
            <person name="Grigoriev I.V."/>
        </authorList>
    </citation>
    <scope>NUCLEOTIDE SEQUENCE [LARGE SCALE GENOMIC DNA]</scope>
    <source>
        <strain evidence="3 4">CCAP 1055/1</strain>
    </source>
</reference>
<gene>
    <name evidence="3" type="ORF">PHATRDRAFT_50495</name>
</gene>
<dbReference type="AlphaFoldDB" id="B7GEA0"/>
<proteinExistence type="predicted"/>
<name>B7GEA0_PHATC</name>
<dbReference type="PaxDb" id="2850-Phatr50495"/>
<dbReference type="KEGG" id="pti:PHATRDRAFT_50495"/>
<dbReference type="OMA" id="KHATPER"/>
<dbReference type="InParanoid" id="B7GEA0"/>
<evidence type="ECO:0000256" key="1">
    <source>
        <dbReference type="SAM" id="MobiDB-lite"/>
    </source>
</evidence>
<dbReference type="EMBL" id="CM000632">
    <property type="protein sequence ID" value="EEC43118.1"/>
    <property type="molecule type" value="Genomic_DNA"/>
</dbReference>
<feature type="region of interest" description="Disordered" evidence="1">
    <location>
        <begin position="1"/>
        <end position="23"/>
    </location>
</feature>
<dbReference type="PANTHER" id="PTHR34826">
    <property type="entry name" value="UPF0590 PROTEIN C409.17C"/>
    <property type="match status" value="1"/>
</dbReference>
<evidence type="ECO:0000313" key="4">
    <source>
        <dbReference type="Proteomes" id="UP000000759"/>
    </source>
</evidence>
<keyword evidence="4" id="KW-1185">Reference proteome</keyword>
<dbReference type="RefSeq" id="XP_002185449.1">
    <property type="nucleotide sequence ID" value="XM_002185413.1"/>
</dbReference>
<dbReference type="GeneID" id="7199329"/>
<accession>B7GEA0</accession>
<reference evidence="4" key="2">
    <citation type="submission" date="2008-08" db="EMBL/GenBank/DDBJ databases">
        <authorList>
            <consortium name="Diatom Consortium"/>
            <person name="Grigoriev I."/>
            <person name="Grimwood J."/>
            <person name="Kuo A."/>
            <person name="Otillar R.P."/>
            <person name="Salamov A."/>
            <person name="Detter J.C."/>
            <person name="Lindquist E."/>
            <person name="Shapiro H."/>
            <person name="Lucas S."/>
            <person name="Glavina del Rio T."/>
            <person name="Pitluck S."/>
            <person name="Rokhsar D."/>
            <person name="Bowler C."/>
        </authorList>
    </citation>
    <scope>GENOME REANNOTATION</scope>
    <source>
        <strain evidence="4">CCAP 1055/1</strain>
    </source>
</reference>
<dbReference type="HOGENOM" id="CLU_623301_0_0_1"/>
<dbReference type="Pfam" id="PF08588">
    <property type="entry name" value="Duc1"/>
    <property type="match status" value="1"/>
</dbReference>
<feature type="domain" description="Domain of unknown function at the cortex 1" evidence="2">
    <location>
        <begin position="132"/>
        <end position="424"/>
    </location>
</feature>
<evidence type="ECO:0000313" key="3">
    <source>
        <dbReference type="EMBL" id="EEC43118.1"/>
    </source>
</evidence>
<dbReference type="eggNOG" id="ENOG502SAB0">
    <property type="taxonomic scope" value="Eukaryota"/>
</dbReference>
<dbReference type="PANTHER" id="PTHR34826:SF2">
    <property type="entry name" value="UPF0590 PROTEIN C409.17C"/>
    <property type="match status" value="1"/>
</dbReference>
<dbReference type="OrthoDB" id="42898at2759"/>
<dbReference type="InterPro" id="IPR013897">
    <property type="entry name" value="Duc1"/>
</dbReference>
<protein>
    <recommendedName>
        <fullName evidence="2">Domain of unknown function at the cortex 1 domain-containing protein</fullName>
    </recommendedName>
</protein>
<dbReference type="Proteomes" id="UP000000759">
    <property type="component" value="Chromosome 30"/>
</dbReference>
<organism evidence="3 4">
    <name type="scientific">Phaeodactylum tricornutum (strain CCAP 1055/1)</name>
    <dbReference type="NCBI Taxonomy" id="556484"/>
    <lineage>
        <taxon>Eukaryota</taxon>
        <taxon>Sar</taxon>
        <taxon>Stramenopiles</taxon>
        <taxon>Ochrophyta</taxon>
        <taxon>Bacillariophyta</taxon>
        <taxon>Bacillariophyceae</taxon>
        <taxon>Bacillariophycidae</taxon>
        <taxon>Naviculales</taxon>
        <taxon>Phaeodactylaceae</taxon>
        <taxon>Phaeodactylum</taxon>
    </lineage>
</organism>
<sequence length="440" mass="49204">MSESGQEAHDEIPMSDSNHEDSERISRVEIQLQDFVTQLRSLDLDGSFDLPKLEIPKNLPIHAPHAYPCEYSFSRLPSPPSSWPQAPVMLRPTPGSHTQIRGIRYADSKTYQNFSGFCAGCILPINTGAEEPGKSLVIDFETKHFVGTLLMRIKDVSALLDKSSYQQESYFDGKKRKFQAIIKGKFKTALPMSQCVTGQAFERPAGKLPGRLVVNAAIKFISTLAPQLEVTLDGNEPRFITPLVATAHTVLVEDYIRPETEMTDSDAAGSAEWTMEEMKERTDPKLEKLVNYHVYAGSTDMECDVVEPPTDVTTSILQTVEGQIELGESSTVSARMKHRKKIFNKIAASRNALPCFRTDQQYTFEFYQHLLIFTDTDDLKLDLGRALGYAGLARPLNGQPIKCMAAHKHSESTALDTLWSFDIWHHSLYGLAQQALNSDK</sequence>